<dbReference type="Pfam" id="PF00561">
    <property type="entry name" value="Abhydrolase_1"/>
    <property type="match status" value="1"/>
</dbReference>
<dbReference type="InterPro" id="IPR000073">
    <property type="entry name" value="AB_hydrolase_1"/>
</dbReference>
<dbReference type="PANTHER" id="PTHR43798">
    <property type="entry name" value="MONOACYLGLYCEROL LIPASE"/>
    <property type="match status" value="1"/>
</dbReference>
<dbReference type="GO" id="GO:0016787">
    <property type="term" value="F:hydrolase activity"/>
    <property type="evidence" value="ECO:0007669"/>
    <property type="project" value="UniProtKB-KW"/>
</dbReference>
<dbReference type="InterPro" id="IPR050266">
    <property type="entry name" value="AB_hydrolase_sf"/>
</dbReference>
<protein>
    <submittedName>
        <fullName evidence="4">Alpha/beta hydrolase</fullName>
    </submittedName>
</protein>
<gene>
    <name evidence="4" type="ORF">H8L67_00690</name>
</gene>
<dbReference type="PRINTS" id="PR00793">
    <property type="entry name" value="PROAMNOPTASE"/>
</dbReference>
<feature type="domain" description="AB hydrolase-1" evidence="3">
    <location>
        <begin position="110"/>
        <end position="473"/>
    </location>
</feature>
<keyword evidence="5" id="KW-1185">Reference proteome</keyword>
<dbReference type="EMBL" id="CP080544">
    <property type="protein sequence ID" value="QYR53075.1"/>
    <property type="molecule type" value="Genomic_DNA"/>
</dbReference>
<dbReference type="InterPro" id="IPR029058">
    <property type="entry name" value="AB_hydrolase_fold"/>
</dbReference>
<organism evidence="4 5">
    <name type="scientific">Lysobacter soyae</name>
    <dbReference type="NCBI Taxonomy" id="2764185"/>
    <lineage>
        <taxon>Bacteria</taxon>
        <taxon>Pseudomonadati</taxon>
        <taxon>Pseudomonadota</taxon>
        <taxon>Gammaproteobacteria</taxon>
        <taxon>Lysobacterales</taxon>
        <taxon>Lysobacteraceae</taxon>
        <taxon>Lysobacter</taxon>
    </lineage>
</organism>
<dbReference type="Gene3D" id="3.40.50.1820">
    <property type="entry name" value="alpha/beta hydrolase"/>
    <property type="match status" value="1"/>
</dbReference>
<evidence type="ECO:0000313" key="4">
    <source>
        <dbReference type="EMBL" id="QYR53075.1"/>
    </source>
</evidence>
<keyword evidence="2 4" id="KW-0378">Hydrolase</keyword>
<dbReference type="RefSeq" id="WP_220379894.1">
    <property type="nucleotide sequence ID" value="NZ_CP080544.1"/>
</dbReference>
<evidence type="ECO:0000256" key="1">
    <source>
        <dbReference type="ARBA" id="ARBA00010088"/>
    </source>
</evidence>
<comment type="similarity">
    <text evidence="1">Belongs to the peptidase S33 family.</text>
</comment>
<dbReference type="PANTHER" id="PTHR43798:SF27">
    <property type="entry name" value="HYDROLASE ALPHA_BETA HYDROLASE FOLD FAMILY"/>
    <property type="match status" value="1"/>
</dbReference>
<dbReference type="InterPro" id="IPR002410">
    <property type="entry name" value="Peptidase_S33"/>
</dbReference>
<accession>A0ABX8WP70</accession>
<proteinExistence type="inferred from homology"/>
<dbReference type="Proteomes" id="UP000824755">
    <property type="component" value="Chromosome"/>
</dbReference>
<evidence type="ECO:0000259" key="3">
    <source>
        <dbReference type="Pfam" id="PF00561"/>
    </source>
</evidence>
<dbReference type="SUPFAM" id="SSF53474">
    <property type="entry name" value="alpha/beta-Hydrolases"/>
    <property type="match status" value="1"/>
</dbReference>
<name>A0ABX8WP70_9GAMM</name>
<evidence type="ECO:0000256" key="2">
    <source>
        <dbReference type="ARBA" id="ARBA00022801"/>
    </source>
</evidence>
<evidence type="ECO:0000313" key="5">
    <source>
        <dbReference type="Proteomes" id="UP000824755"/>
    </source>
</evidence>
<sequence>MPRKYRLVLAVVALIALFGYRYWQSHSAKKPATATTATPAKEAEPVKQRHYGTLAFKPCTLSTPMAREGVTAQCTTFTVPENREQPDGRKIALNIAWVPANEGAELAPDPVFFIAGGPGQSAVKSYPQLAGAFDRILDKRDVILVDQRGTGESNPLKCGGKDENGDPTEAETLADVEKATRDCVAELSKVADLTRYDTTTAVADLDAVRKAMGIEKINLMGVSYGTRVAQQYAMRYPNSTRTIVLDSVVPNTTILGNIWARNLEDALDQQFALCTRNADCVKAVGNPRDSLNTVMATLRKGPVPVTYRDPTTGIVKTDTLKAEEVANLVRMFAYMPAMAALIPQQLHEAAQGRYDSLKAMTDMLKSGLEDQMMMGMQMSVICTEDGDSVVSNEDDKDTVLGTTLTDAMSAMCKIWPKGKMPADFHNALATDVPALILEGELDPVTPPKYGEETLKTLKNGRLFVLRGQGHNVIGVGCMPKLFAKFIDTADAKQLDGKCLDNLSYTPPFTSYNGWTP</sequence>
<reference evidence="4 5" key="1">
    <citation type="submission" date="2021-08" db="EMBL/GenBank/DDBJ databases">
        <title>Lysobacter sp. strain CJ11 Genome sequencing and assembly.</title>
        <authorList>
            <person name="Kim I."/>
        </authorList>
    </citation>
    <scope>NUCLEOTIDE SEQUENCE [LARGE SCALE GENOMIC DNA]</scope>
    <source>
        <strain evidence="4 5">CJ11</strain>
    </source>
</reference>